<comment type="caution">
    <text evidence="3">The sequence shown here is derived from an EMBL/GenBank/DDBJ whole genome shotgun (WGS) entry which is preliminary data.</text>
</comment>
<evidence type="ECO:0000313" key="3">
    <source>
        <dbReference type="EMBL" id="OPC77921.1"/>
    </source>
</evidence>
<keyword evidence="2" id="KW-1133">Transmembrane helix</keyword>
<feature type="transmembrane region" description="Helical" evidence="2">
    <location>
        <begin position="20"/>
        <end position="40"/>
    </location>
</feature>
<reference evidence="3 4" key="1">
    <citation type="submission" date="2017-03" db="EMBL/GenBank/DDBJ databases">
        <title>Draft genome sequence of Streptomyces scabrisporus NF3, endophyte isolated from Amphipterygium adstringens.</title>
        <authorList>
            <person name="Vazquez M."/>
            <person name="Ceapa C.D."/>
            <person name="Rodriguez Luna D."/>
            <person name="Sanchez Esquivel S."/>
        </authorList>
    </citation>
    <scope>NUCLEOTIDE SEQUENCE [LARGE SCALE GENOMIC DNA]</scope>
    <source>
        <strain evidence="3 4">NF3</strain>
    </source>
</reference>
<accession>A0A1T3NMN6</accession>
<protein>
    <submittedName>
        <fullName evidence="3">Uncharacterized protein</fullName>
    </submittedName>
</protein>
<feature type="transmembrane region" description="Helical" evidence="2">
    <location>
        <begin position="52"/>
        <end position="70"/>
    </location>
</feature>
<dbReference type="STRING" id="159449.B4N89_37385"/>
<dbReference type="SUPFAM" id="SSF103473">
    <property type="entry name" value="MFS general substrate transporter"/>
    <property type="match status" value="1"/>
</dbReference>
<dbReference type="InterPro" id="IPR036259">
    <property type="entry name" value="MFS_trans_sf"/>
</dbReference>
<dbReference type="Proteomes" id="UP000190037">
    <property type="component" value="Unassembled WGS sequence"/>
</dbReference>
<dbReference type="AlphaFoldDB" id="A0A1T3NMN6"/>
<name>A0A1T3NMN6_9ACTN</name>
<dbReference type="InterPro" id="IPR011701">
    <property type="entry name" value="MFS"/>
</dbReference>
<feature type="region of interest" description="Disordered" evidence="1">
    <location>
        <begin position="73"/>
        <end position="94"/>
    </location>
</feature>
<dbReference type="EMBL" id="MWQN01000003">
    <property type="protein sequence ID" value="OPC77921.1"/>
    <property type="molecule type" value="Genomic_DNA"/>
</dbReference>
<keyword evidence="4" id="KW-1185">Reference proteome</keyword>
<evidence type="ECO:0000256" key="2">
    <source>
        <dbReference type="SAM" id="Phobius"/>
    </source>
</evidence>
<gene>
    <name evidence="3" type="ORF">B4N89_37385</name>
</gene>
<proteinExistence type="predicted"/>
<dbReference type="Gene3D" id="1.20.1250.20">
    <property type="entry name" value="MFS general substrate transporter like domains"/>
    <property type="match status" value="1"/>
</dbReference>
<sequence>MLIMCRVYALVTDLAPSTGSGRYLAVFGTGWGIAATLAPLCGTQLLARTGAIALWSTMAALCLLLAATHLRTTPRPPALHRPSKPTSPGEPDSA</sequence>
<evidence type="ECO:0000256" key="1">
    <source>
        <dbReference type="SAM" id="MobiDB-lite"/>
    </source>
</evidence>
<dbReference type="GO" id="GO:0022857">
    <property type="term" value="F:transmembrane transporter activity"/>
    <property type="evidence" value="ECO:0007669"/>
    <property type="project" value="InterPro"/>
</dbReference>
<keyword evidence="2" id="KW-0472">Membrane</keyword>
<organism evidence="3 4">
    <name type="scientific">Embleya scabrispora</name>
    <dbReference type="NCBI Taxonomy" id="159449"/>
    <lineage>
        <taxon>Bacteria</taxon>
        <taxon>Bacillati</taxon>
        <taxon>Actinomycetota</taxon>
        <taxon>Actinomycetes</taxon>
        <taxon>Kitasatosporales</taxon>
        <taxon>Streptomycetaceae</taxon>
        <taxon>Embleya</taxon>
    </lineage>
</organism>
<evidence type="ECO:0000313" key="4">
    <source>
        <dbReference type="Proteomes" id="UP000190037"/>
    </source>
</evidence>
<keyword evidence="2" id="KW-0812">Transmembrane</keyword>
<dbReference type="Pfam" id="PF07690">
    <property type="entry name" value="MFS_1"/>
    <property type="match status" value="1"/>
</dbReference>